<dbReference type="EMBL" id="AM114193">
    <property type="protein sequence ID" value="CAJ38154.1"/>
    <property type="molecule type" value="Genomic_DNA"/>
</dbReference>
<dbReference type="Pfam" id="PF19134">
    <property type="entry name" value="DUF5817"/>
    <property type="match status" value="1"/>
</dbReference>
<dbReference type="Proteomes" id="UP000000663">
    <property type="component" value="Chromosome"/>
</dbReference>
<dbReference type="eggNOG" id="arCOG02259">
    <property type="taxonomic scope" value="Archaea"/>
</dbReference>
<dbReference type="OrthoDB" id="142616at2157"/>
<keyword evidence="3" id="KW-1185">Reference proteome</keyword>
<dbReference type="GeneID" id="5144398"/>
<dbReference type="RefSeq" id="WP_012034438.1">
    <property type="nucleotide sequence ID" value="NC_009464.1"/>
</dbReference>
<dbReference type="STRING" id="351160.RRC454"/>
<feature type="domain" description="DUF5817" evidence="1">
    <location>
        <begin position="4"/>
        <end position="60"/>
    </location>
</feature>
<dbReference type="AlphaFoldDB" id="Q0W0D9"/>
<name>Q0W0D9_METAR</name>
<dbReference type="PATRIC" id="fig|351160.9.peg.118"/>
<protein>
    <recommendedName>
        <fullName evidence="1">DUF5817 domain-containing protein</fullName>
    </recommendedName>
</protein>
<evidence type="ECO:0000313" key="3">
    <source>
        <dbReference type="Proteomes" id="UP000000663"/>
    </source>
</evidence>
<dbReference type="Gene3D" id="3.90.820.10">
    <property type="entry name" value="Structural Genomics, Unknown Function 30-nov-00 1gh9 Mol_id"/>
    <property type="match status" value="1"/>
</dbReference>
<dbReference type="Gene3D" id="1.10.10.10">
    <property type="entry name" value="Winged helix-like DNA-binding domain superfamily/Winged helix DNA-binding domain"/>
    <property type="match status" value="1"/>
</dbReference>
<gene>
    <name evidence="2" type="ORF">RRC454</name>
</gene>
<dbReference type="KEGG" id="rci:RRC454"/>
<dbReference type="NCBIfam" id="TIGR01053">
    <property type="entry name" value="LSD1"/>
    <property type="match status" value="1"/>
</dbReference>
<evidence type="ECO:0000259" key="1">
    <source>
        <dbReference type="Pfam" id="PF19134"/>
    </source>
</evidence>
<proteinExistence type="predicted"/>
<reference evidence="2 3" key="1">
    <citation type="journal article" date="2006" name="Science">
        <title>Genome of rice cluster I archaea -- the key methane producers in the rice rhizosphere.</title>
        <authorList>
            <person name="Erkel C."/>
            <person name="Kube M."/>
            <person name="Reinhardt R."/>
            <person name="Liesack W."/>
        </authorList>
    </citation>
    <scope>NUCLEOTIDE SEQUENCE [LARGE SCALE GENOMIC DNA]</scope>
    <source>
        <strain evidence="3">DSM 22066 / NBRC 105507 / MRE50</strain>
    </source>
</reference>
<organism evidence="2 3">
    <name type="scientific">Methanocella arvoryzae (strain DSM 22066 / NBRC 105507 / MRE50)</name>
    <dbReference type="NCBI Taxonomy" id="351160"/>
    <lineage>
        <taxon>Archaea</taxon>
        <taxon>Methanobacteriati</taxon>
        <taxon>Methanobacteriota</taxon>
        <taxon>Stenosarchaea group</taxon>
        <taxon>Methanomicrobia</taxon>
        <taxon>Methanocellales</taxon>
        <taxon>Methanocellaceae</taxon>
        <taxon>Methanocella</taxon>
    </lineage>
</organism>
<dbReference type="InterPro" id="IPR036388">
    <property type="entry name" value="WH-like_DNA-bd_sf"/>
</dbReference>
<sequence length="173" mass="19566">MPKYAVVICPACRNPFIIEPGTKTVSCRYCNKKHETKSLRVFLATDDFKEAQTMRGSINAHICGDPTFDEGVACGAFDREVVADIEDERFTEDKRLVEEKMREEAKQTRTKGQQAILTDTFDELGANGDVSVDEYWASVSAQGISRKKFDDWIEKMLEIGVAYSPRHGYLRKG</sequence>
<dbReference type="InterPro" id="IPR043855">
    <property type="entry name" value="DUF5817"/>
</dbReference>
<accession>Q0W0D9</accession>
<evidence type="ECO:0000313" key="2">
    <source>
        <dbReference type="EMBL" id="CAJ38154.1"/>
    </source>
</evidence>